<dbReference type="OrthoDB" id="2001017at2"/>
<sequence>MFLKKDYDGSVYQLPYEESEFKKNKIITAIFCISFILIYIIVGSVNTASSRTIWIVFPFMFMFLPMAFNALGTINMIGLKPVMLNADYERSILRIKNCSMAVLVMAVINIILDLIFIILNHTDLDFVIEISYIMLLLLLIAMVVAFGKKYDKMFGGVTLYSNQ</sequence>
<feature type="transmembrane region" description="Helical" evidence="1">
    <location>
        <begin position="53"/>
        <end position="79"/>
    </location>
</feature>
<gene>
    <name evidence="2" type="ORF">FXF36_12005</name>
</gene>
<keyword evidence="1" id="KW-0472">Membrane</keyword>
<keyword evidence="1" id="KW-0812">Transmembrane</keyword>
<feature type="transmembrane region" description="Helical" evidence="1">
    <location>
        <begin position="26"/>
        <end position="47"/>
    </location>
</feature>
<evidence type="ECO:0000313" key="3">
    <source>
        <dbReference type="Proteomes" id="UP000327030"/>
    </source>
</evidence>
<feature type="transmembrane region" description="Helical" evidence="1">
    <location>
        <begin position="126"/>
        <end position="146"/>
    </location>
</feature>
<reference evidence="3" key="1">
    <citation type="submission" date="2019-08" db="EMBL/GenBank/DDBJ databases">
        <title>Complete Genome Sequence of the Polysaccharide-Degrading Rumen Bacterium Pseudobutyrivibrio xylanivorans MA3014.</title>
        <authorList>
            <person name="Palevich N."/>
            <person name="Maclean P.H."/>
            <person name="Kelly W.J."/>
            <person name="Leahy S.C."/>
            <person name="Rakonjac J."/>
            <person name="Attwood G.T."/>
        </authorList>
    </citation>
    <scope>NUCLEOTIDE SEQUENCE [LARGE SCALE GENOMIC DNA]</scope>
    <source>
        <strain evidence="3">MA3014</strain>
    </source>
</reference>
<proteinExistence type="predicted"/>
<name>A0A5P6VT17_PSEXY</name>
<dbReference type="RefSeq" id="WP_151624408.1">
    <property type="nucleotide sequence ID" value="NZ_CP043028.1"/>
</dbReference>
<evidence type="ECO:0000313" key="2">
    <source>
        <dbReference type="EMBL" id="QFJ55542.1"/>
    </source>
</evidence>
<dbReference type="AlphaFoldDB" id="A0A5P6VT17"/>
<accession>A0A5P6VT17</accession>
<feature type="transmembrane region" description="Helical" evidence="1">
    <location>
        <begin position="100"/>
        <end position="120"/>
    </location>
</feature>
<protein>
    <submittedName>
        <fullName evidence="2">Uncharacterized protein</fullName>
    </submittedName>
</protein>
<organism evidence="2 3">
    <name type="scientific">Pseudobutyrivibrio xylanivorans</name>
    <dbReference type="NCBI Taxonomy" id="185007"/>
    <lineage>
        <taxon>Bacteria</taxon>
        <taxon>Bacillati</taxon>
        <taxon>Bacillota</taxon>
        <taxon>Clostridia</taxon>
        <taxon>Lachnospirales</taxon>
        <taxon>Lachnospiraceae</taxon>
        <taxon>Pseudobutyrivibrio</taxon>
    </lineage>
</organism>
<keyword evidence="1" id="KW-1133">Transmembrane helix</keyword>
<dbReference type="Proteomes" id="UP000327030">
    <property type="component" value="Chromosome 1"/>
</dbReference>
<dbReference type="EMBL" id="CP043028">
    <property type="protein sequence ID" value="QFJ55542.1"/>
    <property type="molecule type" value="Genomic_DNA"/>
</dbReference>
<evidence type="ECO:0000256" key="1">
    <source>
        <dbReference type="SAM" id="Phobius"/>
    </source>
</evidence>
<dbReference type="KEGG" id="pxv:FXF36_12005"/>